<feature type="domain" description="ABC transmembrane type-1" evidence="9">
    <location>
        <begin position="102"/>
        <end position="317"/>
    </location>
</feature>
<dbReference type="Gene3D" id="1.20.58.370">
    <property type="entry name" value="MalF N-terminal region-like"/>
    <property type="match status" value="1"/>
</dbReference>
<dbReference type="GO" id="GO:0005886">
    <property type="term" value="C:plasma membrane"/>
    <property type="evidence" value="ECO:0007669"/>
    <property type="project" value="UniProtKB-SubCell"/>
</dbReference>
<feature type="transmembrane region" description="Helical" evidence="7">
    <location>
        <begin position="42"/>
        <end position="71"/>
    </location>
</feature>
<feature type="transmembrane region" description="Helical" evidence="7">
    <location>
        <begin position="190"/>
        <end position="211"/>
    </location>
</feature>
<keyword evidence="4 7" id="KW-0812">Transmembrane</keyword>
<dbReference type="InterPro" id="IPR000515">
    <property type="entry name" value="MetI-like"/>
</dbReference>
<keyword evidence="6 7" id="KW-0472">Membrane</keyword>
<dbReference type="GO" id="GO:0055085">
    <property type="term" value="P:transmembrane transport"/>
    <property type="evidence" value="ECO:0007669"/>
    <property type="project" value="InterPro"/>
</dbReference>
<comment type="subcellular location">
    <subcellularLocation>
        <location evidence="1 7">Cell membrane</location>
        <topology evidence="1 7">Multi-pass membrane protein</topology>
    </subcellularLocation>
</comment>
<gene>
    <name evidence="10" type="ORF">AVDCRST_MAG05-2531</name>
</gene>
<protein>
    <recommendedName>
        <fullName evidence="9">ABC transmembrane type-1 domain-containing protein</fullName>
    </recommendedName>
</protein>
<dbReference type="EMBL" id="CADCVM010000278">
    <property type="protein sequence ID" value="CAA9502502.1"/>
    <property type="molecule type" value="Genomic_DNA"/>
</dbReference>
<dbReference type="CDD" id="cd06261">
    <property type="entry name" value="TM_PBP2"/>
    <property type="match status" value="1"/>
</dbReference>
<evidence type="ECO:0000256" key="8">
    <source>
        <dbReference type="SAM" id="MobiDB-lite"/>
    </source>
</evidence>
<feature type="region of interest" description="Disordered" evidence="8">
    <location>
        <begin position="1"/>
        <end position="32"/>
    </location>
</feature>
<name>A0A6J4SLK8_9ACTN</name>
<sequence length="324" mass="35191">MSTAGTPTRTEANNKQPSAARRKRGRFGGFGSVPPLRRQQAYYGALFVVPGLLIYTVFMLFPFFATIYLSFTNWDGVSPERDFVGLANYASMFGDATAIKAFVNNVVWVAIGTIAPVVLGLLEALLVWTGSQRGSLFFRTLFFLPFVLPLVVVGIVWQWIYHPLFGVLNSVLDAVGLDSLSRGWLADPHAALYAVLIAAIWGATGFCFLILHAALQNVDISTVEASMIDGANWFQRARNVIIPQIAPQLTMVTAVTLIGGFAVFDIIFVMTGGGPGNASEVLATYTYKTAFQQNQAGYGSALAMLITLLSLVSAVVFVRLRERS</sequence>
<comment type="similarity">
    <text evidence="7">Belongs to the binding-protein-dependent transport system permease family.</text>
</comment>
<evidence type="ECO:0000256" key="5">
    <source>
        <dbReference type="ARBA" id="ARBA00022989"/>
    </source>
</evidence>
<evidence type="ECO:0000256" key="3">
    <source>
        <dbReference type="ARBA" id="ARBA00022475"/>
    </source>
</evidence>
<evidence type="ECO:0000259" key="9">
    <source>
        <dbReference type="PROSITE" id="PS50928"/>
    </source>
</evidence>
<keyword evidence="2 7" id="KW-0813">Transport</keyword>
<dbReference type="PANTHER" id="PTHR30193:SF37">
    <property type="entry name" value="INNER MEMBRANE ABC TRANSPORTER PERMEASE PROTEIN YCJO"/>
    <property type="match status" value="1"/>
</dbReference>
<dbReference type="AlphaFoldDB" id="A0A6J4SLK8"/>
<dbReference type="Gene3D" id="1.10.3720.10">
    <property type="entry name" value="MetI-like"/>
    <property type="match status" value="1"/>
</dbReference>
<dbReference type="InterPro" id="IPR051393">
    <property type="entry name" value="ABC_transporter_permease"/>
</dbReference>
<feature type="transmembrane region" description="Helical" evidence="7">
    <location>
        <begin position="140"/>
        <end position="160"/>
    </location>
</feature>
<evidence type="ECO:0000313" key="10">
    <source>
        <dbReference type="EMBL" id="CAA9502502.1"/>
    </source>
</evidence>
<evidence type="ECO:0000256" key="1">
    <source>
        <dbReference type="ARBA" id="ARBA00004651"/>
    </source>
</evidence>
<organism evidence="10">
    <name type="scientific">uncultured Rubrobacteraceae bacterium</name>
    <dbReference type="NCBI Taxonomy" id="349277"/>
    <lineage>
        <taxon>Bacteria</taxon>
        <taxon>Bacillati</taxon>
        <taxon>Actinomycetota</taxon>
        <taxon>Rubrobacteria</taxon>
        <taxon>Rubrobacterales</taxon>
        <taxon>Rubrobacteraceae</taxon>
        <taxon>environmental samples</taxon>
    </lineage>
</organism>
<keyword evidence="3" id="KW-1003">Cell membrane</keyword>
<dbReference type="PROSITE" id="PS50928">
    <property type="entry name" value="ABC_TM1"/>
    <property type="match status" value="1"/>
</dbReference>
<evidence type="ECO:0000256" key="6">
    <source>
        <dbReference type="ARBA" id="ARBA00023136"/>
    </source>
</evidence>
<proteinExistence type="inferred from homology"/>
<dbReference type="SUPFAM" id="SSF160964">
    <property type="entry name" value="MalF N-terminal region-like"/>
    <property type="match status" value="1"/>
</dbReference>
<feature type="transmembrane region" description="Helical" evidence="7">
    <location>
        <begin position="296"/>
        <end position="318"/>
    </location>
</feature>
<dbReference type="InterPro" id="IPR035277">
    <property type="entry name" value="MalF_N"/>
</dbReference>
<feature type="transmembrane region" description="Helical" evidence="7">
    <location>
        <begin position="245"/>
        <end position="270"/>
    </location>
</feature>
<feature type="compositionally biased region" description="Polar residues" evidence="8">
    <location>
        <begin position="1"/>
        <end position="17"/>
    </location>
</feature>
<dbReference type="SUPFAM" id="SSF161098">
    <property type="entry name" value="MetI-like"/>
    <property type="match status" value="1"/>
</dbReference>
<feature type="transmembrane region" description="Helical" evidence="7">
    <location>
        <begin position="106"/>
        <end position="128"/>
    </location>
</feature>
<accession>A0A6J4SLK8</accession>
<dbReference type="InterPro" id="IPR035906">
    <property type="entry name" value="MetI-like_sf"/>
</dbReference>
<dbReference type="Pfam" id="PF00528">
    <property type="entry name" value="BPD_transp_1"/>
    <property type="match status" value="1"/>
</dbReference>
<evidence type="ECO:0000256" key="7">
    <source>
        <dbReference type="RuleBase" id="RU363032"/>
    </source>
</evidence>
<keyword evidence="5 7" id="KW-1133">Transmembrane helix</keyword>
<reference evidence="10" key="1">
    <citation type="submission" date="2020-02" db="EMBL/GenBank/DDBJ databases">
        <authorList>
            <person name="Meier V. D."/>
        </authorList>
    </citation>
    <scope>NUCLEOTIDE SEQUENCE</scope>
    <source>
        <strain evidence="10">AVDCRST_MAG05</strain>
    </source>
</reference>
<evidence type="ECO:0000256" key="2">
    <source>
        <dbReference type="ARBA" id="ARBA00022448"/>
    </source>
</evidence>
<dbReference type="PANTHER" id="PTHR30193">
    <property type="entry name" value="ABC TRANSPORTER PERMEASE PROTEIN"/>
    <property type="match status" value="1"/>
</dbReference>
<evidence type="ECO:0000256" key="4">
    <source>
        <dbReference type="ARBA" id="ARBA00022692"/>
    </source>
</evidence>